<organism evidence="2">
    <name type="scientific">hydrothermal vent metagenome</name>
    <dbReference type="NCBI Taxonomy" id="652676"/>
    <lineage>
        <taxon>unclassified sequences</taxon>
        <taxon>metagenomes</taxon>
        <taxon>ecological metagenomes</taxon>
    </lineage>
</organism>
<dbReference type="EMBL" id="UOGL01000147">
    <property type="protein sequence ID" value="VAX37883.1"/>
    <property type="molecule type" value="Genomic_DNA"/>
</dbReference>
<name>A0A3B1DM61_9ZZZZ</name>
<dbReference type="SUPFAM" id="SSF143011">
    <property type="entry name" value="RelE-like"/>
    <property type="match status" value="1"/>
</dbReference>
<keyword evidence="1" id="KW-1277">Toxin-antitoxin system</keyword>
<dbReference type="Gene3D" id="3.30.2310.20">
    <property type="entry name" value="RelE-like"/>
    <property type="match status" value="1"/>
</dbReference>
<dbReference type="InterPro" id="IPR035093">
    <property type="entry name" value="RelE/ParE_toxin_dom_sf"/>
</dbReference>
<accession>A0A3B1DM61</accession>
<dbReference type="AlphaFoldDB" id="A0A3B1DM61"/>
<reference evidence="2" key="1">
    <citation type="submission" date="2018-06" db="EMBL/GenBank/DDBJ databases">
        <authorList>
            <person name="Zhirakovskaya E."/>
        </authorList>
    </citation>
    <scope>NUCLEOTIDE SEQUENCE</scope>
</reference>
<sequence>MAYTVELTRKADKQLQKLPEETQRRIVRALEELEDDPRPHGSAKLKGEENLYRIRMGDYRIIYSIEDNKLIVIVVRVGHRRDIYNK</sequence>
<dbReference type="PANTHER" id="PTHR35601">
    <property type="entry name" value="TOXIN RELE"/>
    <property type="match status" value="1"/>
</dbReference>
<evidence type="ECO:0000313" key="2">
    <source>
        <dbReference type="EMBL" id="VAX37883.1"/>
    </source>
</evidence>
<protein>
    <submittedName>
        <fullName evidence="2">mRNA interferase RelE</fullName>
    </submittedName>
</protein>
<dbReference type="InterPro" id="IPR007712">
    <property type="entry name" value="RelE/ParE_toxin"/>
</dbReference>
<dbReference type="PANTHER" id="PTHR35601:SF1">
    <property type="entry name" value="TOXIN RELE"/>
    <property type="match status" value="1"/>
</dbReference>
<dbReference type="Pfam" id="PF05016">
    <property type="entry name" value="ParE_toxin"/>
    <property type="match status" value="1"/>
</dbReference>
<dbReference type="NCBIfam" id="TIGR02385">
    <property type="entry name" value="RelE_StbE"/>
    <property type="match status" value="1"/>
</dbReference>
<evidence type="ECO:0000256" key="1">
    <source>
        <dbReference type="ARBA" id="ARBA00022649"/>
    </source>
</evidence>
<proteinExistence type="predicted"/>
<gene>
    <name evidence="2" type="ORF">MNBD_PLANCTO02-3189</name>
</gene>